<dbReference type="GO" id="GO:0008270">
    <property type="term" value="F:zinc ion binding"/>
    <property type="evidence" value="ECO:0007669"/>
    <property type="project" value="UniProtKB-KW"/>
</dbReference>
<dbReference type="Pfam" id="PF15613">
    <property type="entry name" value="WSD"/>
    <property type="match status" value="1"/>
</dbReference>
<keyword evidence="17" id="KW-1185">Reference proteome</keyword>
<dbReference type="PANTHER" id="PTHR47162:SF10">
    <property type="entry name" value="METHYL-CPG-BINDING DOMAIN-CONTAINING PROTEIN 9 ISOFORM X1"/>
    <property type="match status" value="1"/>
</dbReference>
<dbReference type="SUPFAM" id="SSF57903">
    <property type="entry name" value="FYVE/PHD zinc finger"/>
    <property type="match status" value="2"/>
</dbReference>
<keyword evidence="2" id="KW-0808">Transferase</keyword>
<feature type="region of interest" description="Disordered" evidence="13">
    <location>
        <begin position="2264"/>
        <end position="2309"/>
    </location>
</feature>
<comment type="caution">
    <text evidence="16">The sequence shown here is derived from an EMBL/GenBank/DDBJ whole genome shotgun (WGS) entry which is preliminary data.</text>
</comment>
<dbReference type="PANTHER" id="PTHR47162">
    <property type="entry name" value="OS02G0192300 PROTEIN"/>
    <property type="match status" value="1"/>
</dbReference>
<evidence type="ECO:0000256" key="7">
    <source>
        <dbReference type="ARBA" id="ARBA00023117"/>
    </source>
</evidence>
<dbReference type="PROSITE" id="PS50016">
    <property type="entry name" value="ZF_PHD_2"/>
    <property type="match status" value="2"/>
</dbReference>
<evidence type="ECO:0000256" key="10">
    <source>
        <dbReference type="ARBA" id="ARBA00023242"/>
    </source>
</evidence>
<keyword evidence="7 11" id="KW-0103">Bromodomain</keyword>
<feature type="region of interest" description="Disordered" evidence="13">
    <location>
        <begin position="124"/>
        <end position="154"/>
    </location>
</feature>
<dbReference type="GO" id="GO:0005634">
    <property type="term" value="C:nucleus"/>
    <property type="evidence" value="ECO:0007669"/>
    <property type="project" value="UniProtKB-SubCell"/>
</dbReference>
<dbReference type="GO" id="GO:0003677">
    <property type="term" value="F:DNA binding"/>
    <property type="evidence" value="ECO:0007669"/>
    <property type="project" value="UniProtKB-KW"/>
</dbReference>
<dbReference type="SMART" id="SM00249">
    <property type="entry name" value="PHD"/>
    <property type="match status" value="2"/>
</dbReference>
<dbReference type="PROSITE" id="PS51543">
    <property type="entry name" value="FYRC"/>
    <property type="match status" value="1"/>
</dbReference>
<dbReference type="InterPro" id="IPR001487">
    <property type="entry name" value="Bromodomain"/>
</dbReference>
<feature type="region of interest" description="Disordered" evidence="13">
    <location>
        <begin position="1941"/>
        <end position="1974"/>
    </location>
</feature>
<dbReference type="InterPro" id="IPR003889">
    <property type="entry name" value="FYrich_C"/>
</dbReference>
<evidence type="ECO:0000256" key="11">
    <source>
        <dbReference type="PROSITE-ProRule" id="PRU00035"/>
    </source>
</evidence>
<dbReference type="Proteomes" id="UP001642360">
    <property type="component" value="Unassembled WGS sequence"/>
</dbReference>
<feature type="compositionally biased region" description="Basic residues" evidence="13">
    <location>
        <begin position="2502"/>
        <end position="2515"/>
    </location>
</feature>
<feature type="region of interest" description="Disordered" evidence="13">
    <location>
        <begin position="2132"/>
        <end position="2161"/>
    </location>
</feature>
<reference evidence="16 17" key="1">
    <citation type="submission" date="2024-02" db="EMBL/GenBank/DDBJ databases">
        <authorList>
            <person name="Vignale AGUSTIN F."/>
            <person name="Sosa J E."/>
            <person name="Modenutti C."/>
        </authorList>
    </citation>
    <scope>NUCLEOTIDE SEQUENCE [LARGE SCALE GENOMIC DNA]</scope>
</reference>
<dbReference type="InterPro" id="IPR001965">
    <property type="entry name" value="Znf_PHD"/>
</dbReference>
<evidence type="ECO:0000256" key="8">
    <source>
        <dbReference type="ARBA" id="ARBA00023125"/>
    </source>
</evidence>
<organism evidence="16 17">
    <name type="scientific">Ilex paraguariensis</name>
    <name type="common">yerba mate</name>
    <dbReference type="NCBI Taxonomy" id="185542"/>
    <lineage>
        <taxon>Eukaryota</taxon>
        <taxon>Viridiplantae</taxon>
        <taxon>Streptophyta</taxon>
        <taxon>Embryophyta</taxon>
        <taxon>Tracheophyta</taxon>
        <taxon>Spermatophyta</taxon>
        <taxon>Magnoliopsida</taxon>
        <taxon>eudicotyledons</taxon>
        <taxon>Gunneridae</taxon>
        <taxon>Pentapetalae</taxon>
        <taxon>asterids</taxon>
        <taxon>campanulids</taxon>
        <taxon>Aquifoliales</taxon>
        <taxon>Aquifoliaceae</taxon>
        <taxon>Ilex</taxon>
    </lineage>
</organism>
<dbReference type="InterPro" id="IPR028942">
    <property type="entry name" value="WHIM1_dom"/>
</dbReference>
<keyword evidence="3" id="KW-0479">Metal-binding</keyword>
<keyword evidence="9" id="KW-0804">Transcription</keyword>
<dbReference type="PROSITE" id="PS50014">
    <property type="entry name" value="BROMODOMAIN_2"/>
    <property type="match status" value="1"/>
</dbReference>
<feature type="domain" description="PHD-type" evidence="15">
    <location>
        <begin position="1496"/>
        <end position="1546"/>
    </location>
</feature>
<feature type="region of interest" description="Disordered" evidence="13">
    <location>
        <begin position="1701"/>
        <end position="1720"/>
    </location>
</feature>
<dbReference type="InterPro" id="IPR036427">
    <property type="entry name" value="Bromodomain-like_sf"/>
</dbReference>
<dbReference type="InterPro" id="IPR003888">
    <property type="entry name" value="FYrich_N"/>
</dbReference>
<feature type="compositionally biased region" description="Basic and acidic residues" evidence="13">
    <location>
        <begin position="1705"/>
        <end position="1715"/>
    </location>
</feature>
<dbReference type="InterPro" id="IPR011011">
    <property type="entry name" value="Znf_FYVE_PHD"/>
</dbReference>
<evidence type="ECO:0000256" key="4">
    <source>
        <dbReference type="ARBA" id="ARBA00022771"/>
    </source>
</evidence>
<dbReference type="SUPFAM" id="SSF47370">
    <property type="entry name" value="Bromodomain"/>
    <property type="match status" value="1"/>
</dbReference>
<dbReference type="Gene3D" id="3.30.160.360">
    <property type="match status" value="1"/>
</dbReference>
<feature type="compositionally biased region" description="Polar residues" evidence="13">
    <location>
        <begin position="2284"/>
        <end position="2294"/>
    </location>
</feature>
<evidence type="ECO:0000256" key="5">
    <source>
        <dbReference type="ARBA" id="ARBA00022833"/>
    </source>
</evidence>
<dbReference type="PROSITE" id="PS51542">
    <property type="entry name" value="FYRN"/>
    <property type="match status" value="1"/>
</dbReference>
<dbReference type="CDD" id="cd15489">
    <property type="entry name" value="PHD_SF"/>
    <property type="match status" value="1"/>
</dbReference>
<protein>
    <submittedName>
        <fullName evidence="16">Uncharacterized protein</fullName>
    </submittedName>
</protein>
<dbReference type="EMBL" id="CAUOFW020000837">
    <property type="protein sequence ID" value="CAK9137780.1"/>
    <property type="molecule type" value="Genomic_DNA"/>
</dbReference>
<accession>A0ABC8QYD3</accession>
<dbReference type="InterPro" id="IPR028941">
    <property type="entry name" value="WHIM2_dom"/>
</dbReference>
<evidence type="ECO:0000256" key="3">
    <source>
        <dbReference type="ARBA" id="ARBA00022723"/>
    </source>
</evidence>
<evidence type="ECO:0000313" key="16">
    <source>
        <dbReference type="EMBL" id="CAK9137780.1"/>
    </source>
</evidence>
<keyword evidence="4 12" id="KW-0863">Zinc-finger</keyword>
<feature type="compositionally biased region" description="Polar residues" evidence="13">
    <location>
        <begin position="1769"/>
        <end position="1791"/>
    </location>
</feature>
<evidence type="ECO:0000256" key="1">
    <source>
        <dbReference type="ARBA" id="ARBA00004123"/>
    </source>
</evidence>
<dbReference type="InterPro" id="IPR019786">
    <property type="entry name" value="Zinc_finger_PHD-type_CS"/>
</dbReference>
<dbReference type="Pfam" id="PF00628">
    <property type="entry name" value="PHD"/>
    <property type="match status" value="1"/>
</dbReference>
<evidence type="ECO:0000256" key="2">
    <source>
        <dbReference type="ARBA" id="ARBA00022679"/>
    </source>
</evidence>
<feature type="domain" description="Bromo" evidence="14">
    <location>
        <begin position="1383"/>
        <end position="1434"/>
    </location>
</feature>
<evidence type="ECO:0000259" key="15">
    <source>
        <dbReference type="PROSITE" id="PS50016"/>
    </source>
</evidence>
<evidence type="ECO:0000256" key="13">
    <source>
        <dbReference type="SAM" id="MobiDB-lite"/>
    </source>
</evidence>
<evidence type="ECO:0000313" key="17">
    <source>
        <dbReference type="Proteomes" id="UP001642360"/>
    </source>
</evidence>
<feature type="compositionally biased region" description="Basic and acidic residues" evidence="13">
    <location>
        <begin position="2460"/>
        <end position="2469"/>
    </location>
</feature>
<dbReference type="Gene3D" id="3.30.40.10">
    <property type="entry name" value="Zinc/RING finger domain, C3HC4 (zinc finger)"/>
    <property type="match status" value="2"/>
</dbReference>
<proteinExistence type="predicted"/>
<dbReference type="InterPro" id="IPR019787">
    <property type="entry name" value="Znf_PHD-finger"/>
</dbReference>
<dbReference type="Gene3D" id="1.20.920.10">
    <property type="entry name" value="Bromodomain-like"/>
    <property type="match status" value="2"/>
</dbReference>
<keyword evidence="5" id="KW-0862">Zinc</keyword>
<feature type="region of interest" description="Disordered" evidence="13">
    <location>
        <begin position="2460"/>
        <end position="2515"/>
    </location>
</feature>
<keyword evidence="10" id="KW-0539">Nucleus</keyword>
<feature type="compositionally biased region" description="Basic and acidic residues" evidence="13">
    <location>
        <begin position="2492"/>
        <end position="2501"/>
    </location>
</feature>
<dbReference type="GO" id="GO:0048731">
    <property type="term" value="P:system development"/>
    <property type="evidence" value="ECO:0007669"/>
    <property type="project" value="UniProtKB-ARBA"/>
</dbReference>
<keyword evidence="6" id="KW-0805">Transcription regulation</keyword>
<dbReference type="Pfam" id="PF15612">
    <property type="entry name" value="WHIM1"/>
    <property type="match status" value="1"/>
</dbReference>
<feature type="compositionally biased region" description="Basic and acidic residues" evidence="13">
    <location>
        <begin position="2297"/>
        <end position="2309"/>
    </location>
</feature>
<feature type="domain" description="PHD-type" evidence="15">
    <location>
        <begin position="58"/>
        <end position="106"/>
    </location>
</feature>
<dbReference type="GO" id="GO:0000785">
    <property type="term" value="C:chromatin"/>
    <property type="evidence" value="ECO:0007669"/>
    <property type="project" value="UniProtKB-ARBA"/>
</dbReference>
<evidence type="ECO:0000259" key="14">
    <source>
        <dbReference type="PROSITE" id="PS50014"/>
    </source>
</evidence>
<keyword evidence="8" id="KW-0238">DNA-binding</keyword>
<gene>
    <name evidence="16" type="ORF">ILEXP_LOCUS4818</name>
</gene>
<dbReference type="PROSITE" id="PS01359">
    <property type="entry name" value="ZF_PHD_1"/>
    <property type="match status" value="2"/>
</dbReference>
<name>A0ABC8QYD3_9AQUA</name>
<evidence type="ECO:0000256" key="9">
    <source>
        <dbReference type="ARBA" id="ARBA00023163"/>
    </source>
</evidence>
<dbReference type="CDD" id="cd15519">
    <property type="entry name" value="PHD1_Lid2p_like"/>
    <property type="match status" value="1"/>
</dbReference>
<sequence length="2515" mass="280063">MDNENVANQVKNVQFESRSKPFEIDLNEIPLPSPRETLAGNEVIVVQLEAEKGGPCGELFCGSCGKGSEVEGGMLACFECERRFHVNCLGSREGHSEWKCSRCLSNNGSERNRGGGVGFLDINASPPREDGDGEGIFAELESSGQGDRGRSGGKTQAVLDASFFGHSSNAPMGYSNLLYRVNGFELQKSSCSASHIAKSGFESTVHTRLHFDTDSSHCTPLNFYTQSQREVYLQGLREYILEKKGVLDDGWHVEFSYFQNQCKTFAVYYAPDGSRFESMSDVAHHLGLISNCHSLETEDGVKGYALAQKGAQFYRRRKESFRYLGANSYRQTQDIPRSSLGRGFSPVLDMMDTQASKCNDSRNAVELDLIETGGCGSGHNYVKDGFPVQFEDFFLISVGKVDPRPSYHNSGQIWPIGYRSSWHDKVTGSLFVCDVSDGGDSGPIFKVQRCPCSTWSIPNGSTVLSMTSGSLDREGKEWKDDSAIFGMVDDDNTAIELMLTEHNPPHLDDDISLCSMERGNEDFDFQEADRLTTDADFLSRSSGNINLDNPGLGDSIGKYLVEGRSPSSAWEMISQTFLNACRESYKQRGVLQFCCKHDVNRMNVEATGTFGSLSKFCYFTGPVNIPHLIQSDTEFDAICEMLAKWLHQDRVGLDVEFVQEIIEQLPGVDACSEYKSLNRRRVNSTLQTVGSGYLLAKRKSDQQVEEESDIFFSAYKRPRKQVFEGSQMRDSYPLGKPLSSKLPAYLVGDVLQASDFLHRFSEVIGLEEPISLRELEYELINPWVDSSNSIGKTGNEIQDSGEFTVEVVQARVAYHPRSKCTGAALTKTHSSLLKVLLGELLSKVAAYVDPNFDAGEPKSKRGRKKDGDNLVKPKPYILPVNELTWPELARRYILAVLSMEGNLDSSEITCRESGKVFHCLQGDGGTLCGSPTGVVAMEADALLLAEAMKHIFGSMKNKNDVSSIDKESNAVGASKVIKVNDRDVPEWAQVLEPVRKLPTNVGARIRKCVYEALDRNPPEWAKKMLEHSISKGVYKGNASGPTKLLAEAMKHIFGSMKNKNDVSSIDKESNAVGASKVIKVNDRDVPEWAQVLEPVRKLPTNVGARIRKCVYEALDRNPPEWAKKMLEHSISKGVYKGNASGPTKDRVGMCGAPPGTGLGSGGITTLPVNCSVQLGSSDLGESDQFHHQITDSTIRAVISVLADVSREPLLYKPEKKEKRKNLNSVSDLIMKQCRIVLRRAAAADEERVFCNLLGRTVLNPNDNEDEGLLGYPAMVSRPLDFRSIDMRLDAGAYGGSHEAFLEDVRERAVISVLADVSREPLLYKPEKKEKRKNLNSVSDLIMKQCRIVLRRAAAADEERVFCNLLGRTVLNPNDNEDEGLLGYPAMVSRPLDFRSIDMRLDAGAYGGSHEAFLEDVREVWHNIHTAYGDRSDLIDLADTLSQNFEVLYEKEVLTLVQKIVENAPSDCLSNEGKKEDMDDMLERISESSLPKAPWDEGVCKVCGMDKDDDNVLLCDACDSEYHTYCLNPPLARIPEGNWYCPTCVTGQFMSRGTFCGTQIISRYGRKRYKREFTDNHLESLAQLADMMELKEYWEFSVEERIFLMKFLCDEALNSAIVRNHLDQCASLSADLQQKVRSLVSEWKNLMFREEILAANLAKVKMNVCNGGGELRSDASASVLTHVDRSSGQLLTSISYTPSYSSNFGKSEDGPHRNGPNDRINQSCWPSLISVSQKPCANYRNQIMNEYDTVGKLQYQSPDKDHNLVSGNMFSDRNSGTEGASWQNELPLSTQQQKKDLSGENACSKFNSQQQPKNSCNGSMLSCAQLMPGHFSPDTTGTYVPGHMSSMHVNSEHLFHGHHLPIQADVSVSQAYDLEMSSLKSEISGLQDRITTIESELLRVSVRKEFLGRDSAGRLYWIFGRPISCPQVVVYRSAMAQRSKVEEHGDLPGNNSTSCNSLSCGTQDPSNPRQSLVSKLNDSEQNIPICSSWTSYQSDDEIEKLIGWLRDDDARERELKESILQLQKNKFKHSYHAENHLHSEKHPMSLNSSISGIALDSDFLVTKAMTTLENKFGSCLEQEDNDIPKQLCQKAKVVNKGRMYRCECLELLWPSRHHCLSCHRMFSTSEEFEGHTEKMCSLGSPIPQSSQGNEDSSKRKRMRSAGSLLDKCTKDETIVRASGSEMHDKGTSFRNYQHDPECPFDFEEIKAKFVTQSSLRELVKDVGLIGSNGTPSFVPSLSPYLSDPASTLVPMMRNEVSSCNRFTGLEDEQPQANSGGNIKPGVSNDGISNTLSGNYENGVHEGRSKVERLKPKHVNERDKLSSIKSKSPVLGVGKCWIIRESLSRPLVGRVSEILRRLKIDLLDMDAALPEEAFRPSRAHSEKRCTWRAFVKSAESIFEMIQATIIFEDMIKSEYLRTDWWYWSCPSAATKISTLSALALRIYSLDASIIYERPSVVDATEIRDPGCKSDEDAPQNSASMDKLKPSSPLMPKALDLDHPDNSKLRSRQSRRRKDTGG</sequence>
<evidence type="ECO:0000256" key="6">
    <source>
        <dbReference type="ARBA" id="ARBA00023015"/>
    </source>
</evidence>
<evidence type="ECO:0000256" key="12">
    <source>
        <dbReference type="PROSITE-ProRule" id="PRU00146"/>
    </source>
</evidence>
<comment type="subcellular location">
    <subcellularLocation>
        <location evidence="1">Nucleus</location>
    </subcellularLocation>
</comment>
<dbReference type="GO" id="GO:0140993">
    <property type="term" value="F:histone modifying activity"/>
    <property type="evidence" value="ECO:0007669"/>
    <property type="project" value="UniProtKB-ARBA"/>
</dbReference>
<dbReference type="InterPro" id="IPR013083">
    <property type="entry name" value="Znf_RING/FYVE/PHD"/>
</dbReference>
<dbReference type="GO" id="GO:0016740">
    <property type="term" value="F:transferase activity"/>
    <property type="evidence" value="ECO:0007669"/>
    <property type="project" value="UniProtKB-KW"/>
</dbReference>
<feature type="compositionally biased region" description="Polar residues" evidence="13">
    <location>
        <begin position="1948"/>
        <end position="1974"/>
    </location>
</feature>
<dbReference type="Pfam" id="PF00439">
    <property type="entry name" value="Bromodomain"/>
    <property type="match status" value="1"/>
</dbReference>
<feature type="region of interest" description="Disordered" evidence="13">
    <location>
        <begin position="1769"/>
        <end position="1796"/>
    </location>
</feature>